<gene>
    <name evidence="3" type="ORF">OG626_28045</name>
</gene>
<organism evidence="3">
    <name type="scientific">Streptomyces sp. NBC_01401</name>
    <dbReference type="NCBI Taxonomy" id="2903854"/>
    <lineage>
        <taxon>Bacteria</taxon>
        <taxon>Bacillati</taxon>
        <taxon>Actinomycetota</taxon>
        <taxon>Actinomycetes</taxon>
        <taxon>Kitasatosporales</taxon>
        <taxon>Streptomycetaceae</taxon>
        <taxon>Streptomyces</taxon>
    </lineage>
</organism>
<feature type="transmembrane region" description="Helical" evidence="2">
    <location>
        <begin position="59"/>
        <end position="81"/>
    </location>
</feature>
<dbReference type="Pfam" id="PF13803">
    <property type="entry name" value="DUF4184"/>
    <property type="match status" value="1"/>
</dbReference>
<feature type="transmembrane region" description="Helical" evidence="2">
    <location>
        <begin position="204"/>
        <end position="226"/>
    </location>
</feature>
<feature type="transmembrane region" description="Helical" evidence="2">
    <location>
        <begin position="111"/>
        <end position="133"/>
    </location>
</feature>
<dbReference type="AlphaFoldDB" id="A0AAU3H0W6"/>
<evidence type="ECO:0000256" key="2">
    <source>
        <dbReference type="SAM" id="Phobius"/>
    </source>
</evidence>
<sequence length="303" mass="32047">MPFTLSHAAAVLPGIRRSGAGRGPFIASALVAGSFAPDATYYADTVVPGAMEFGEVTHAVWGVFTVDVLITGALVALWLMLREPLVALLPGAAQGRVHGFVRGRRREPGRLVPSEAVWFVLSAVIGSGTHVVWDAFTHHGRWGTELIPVLGRSVGGHPVFQIVQYGTSAVALVVLGWFTYTGLRRTGPAPVPESVPVLGRAGRRWAGALLALCLLLGVVHRCARWYAYFGHIDTPLDIIPTACFGAGAGLAAGLVLYGAWMRLRRNPSVPRAPKGPRAPEGPRPPEGPRADTARSRPAGQDAG</sequence>
<proteinExistence type="predicted"/>
<feature type="region of interest" description="Disordered" evidence="1">
    <location>
        <begin position="267"/>
        <end position="303"/>
    </location>
</feature>
<name>A0AAU3H0W6_9ACTN</name>
<keyword evidence="2" id="KW-1133">Transmembrane helix</keyword>
<feature type="transmembrane region" description="Helical" evidence="2">
    <location>
        <begin position="162"/>
        <end position="183"/>
    </location>
</feature>
<dbReference type="InterPro" id="IPR025238">
    <property type="entry name" value="DUF4184"/>
</dbReference>
<feature type="transmembrane region" description="Helical" evidence="2">
    <location>
        <begin position="238"/>
        <end position="260"/>
    </location>
</feature>
<keyword evidence="2" id="KW-0812">Transmembrane</keyword>
<accession>A0AAU3H0W6</accession>
<keyword evidence="2" id="KW-0472">Membrane</keyword>
<protein>
    <submittedName>
        <fullName evidence="3">DUF4184 family protein</fullName>
    </submittedName>
</protein>
<reference evidence="3" key="1">
    <citation type="submission" date="2022-10" db="EMBL/GenBank/DDBJ databases">
        <title>The complete genomes of actinobacterial strains from the NBC collection.</title>
        <authorList>
            <person name="Joergensen T.S."/>
            <person name="Alvarez Arevalo M."/>
            <person name="Sterndorff E.B."/>
            <person name="Faurdal D."/>
            <person name="Vuksanovic O."/>
            <person name="Mourched A.-S."/>
            <person name="Charusanti P."/>
            <person name="Shaw S."/>
            <person name="Blin K."/>
            <person name="Weber T."/>
        </authorList>
    </citation>
    <scope>NUCLEOTIDE SEQUENCE</scope>
    <source>
        <strain evidence="3">NBC_01401</strain>
    </source>
</reference>
<dbReference type="EMBL" id="CP109535">
    <property type="protein sequence ID" value="WTY98478.1"/>
    <property type="molecule type" value="Genomic_DNA"/>
</dbReference>
<evidence type="ECO:0000313" key="3">
    <source>
        <dbReference type="EMBL" id="WTY98478.1"/>
    </source>
</evidence>
<evidence type="ECO:0000256" key="1">
    <source>
        <dbReference type="SAM" id="MobiDB-lite"/>
    </source>
</evidence>